<proteinExistence type="predicted"/>
<dbReference type="RefSeq" id="XP_002768434.1">
    <property type="nucleotide sequence ID" value="XM_002768388.1"/>
</dbReference>
<feature type="compositionally biased region" description="Polar residues" evidence="1">
    <location>
        <begin position="297"/>
        <end position="327"/>
    </location>
</feature>
<dbReference type="OrthoDB" id="10563034at2759"/>
<feature type="region of interest" description="Disordered" evidence="1">
    <location>
        <begin position="388"/>
        <end position="554"/>
    </location>
</feature>
<sequence length="605" mass="65552">MATTSLCHEERMAAAAAPDKSCIVQHPTVSSPQWLVIRLTPEVLTDDSGEAARGGKFQINLSWREKTPIRKVFTFLRRSITVTTPLSQQLYLRWDGHIMATEADHHHTEMALQDTLAGEFAKSVATPVGKAAASPGIKDSAVICMISYGYMNKLSNAAVQTTEYTTRSVATGGVISASTLNKSTMTSGRKRSNVGVQVEGDSHEVSAQSQSVDEHSSNKKAGGKRKKSDVDSVQADEVLHKRKRRSKKANTKGVKKRHKPEESGSDPIVELPEAGHGATEEPVEDHEINACRGPSSCKGQSGSLTPARQEGIPTSDQSCGQLSSDDGVTTRKDGLIDTTPGPSYATTEQETVDVNSHEQAVLQEKKGVTMLRTSIALSSLIAHIPEDDPIEVDYGDDTSTLGLGGDGDDDDSASIIFEEPPDGDLFDDVVDDDALEEEHEEGGLKRPPVILRPKPRPLSLSSIISDCMPLEDSDRAKMEGSPPISASDLEGVVITPSEHPPLSTHATPNDCPDNGTPPPGKGEATKSTQAKHHHKHRRRKRRDEHAEESPEATHEFCCMEDSHERLHPRSDVSAGLMNDSYSKTGRKYLRVRASVLCKEMNTSCQ</sequence>
<feature type="region of interest" description="Disordered" evidence="1">
    <location>
        <begin position="182"/>
        <end position="352"/>
    </location>
</feature>
<feature type="compositionally biased region" description="Basic residues" evidence="1">
    <location>
        <begin position="240"/>
        <end position="258"/>
    </location>
</feature>
<feature type="compositionally biased region" description="Basic residues" evidence="1">
    <location>
        <begin position="529"/>
        <end position="542"/>
    </location>
</feature>
<feature type="compositionally biased region" description="Basic and acidic residues" evidence="1">
    <location>
        <begin position="543"/>
        <end position="554"/>
    </location>
</feature>
<dbReference type="InParanoid" id="C5LQ44"/>
<accession>C5LQ44</accession>
<dbReference type="AlphaFoldDB" id="C5LQ44"/>
<feature type="compositionally biased region" description="Polar residues" evidence="1">
    <location>
        <begin position="340"/>
        <end position="352"/>
    </location>
</feature>
<dbReference type="Proteomes" id="UP000007800">
    <property type="component" value="Unassembled WGS sequence"/>
</dbReference>
<gene>
    <name evidence="2" type="ORF">Pmar_PMAR009072</name>
</gene>
<dbReference type="EMBL" id="GG684423">
    <property type="protein sequence ID" value="EER01152.1"/>
    <property type="molecule type" value="Genomic_DNA"/>
</dbReference>
<name>C5LQ44_PERM5</name>
<evidence type="ECO:0000313" key="2">
    <source>
        <dbReference type="EMBL" id="EER01152.1"/>
    </source>
</evidence>
<dbReference type="GeneID" id="9057993"/>
<protein>
    <submittedName>
        <fullName evidence="2">Uncharacterized protein</fullName>
    </submittedName>
</protein>
<organism evidence="3">
    <name type="scientific">Perkinsus marinus (strain ATCC 50983 / TXsc)</name>
    <dbReference type="NCBI Taxonomy" id="423536"/>
    <lineage>
        <taxon>Eukaryota</taxon>
        <taxon>Sar</taxon>
        <taxon>Alveolata</taxon>
        <taxon>Perkinsozoa</taxon>
        <taxon>Perkinsea</taxon>
        <taxon>Perkinsida</taxon>
        <taxon>Perkinsidae</taxon>
        <taxon>Perkinsus</taxon>
    </lineage>
</organism>
<keyword evidence="3" id="KW-1185">Reference proteome</keyword>
<evidence type="ECO:0000313" key="3">
    <source>
        <dbReference type="Proteomes" id="UP000007800"/>
    </source>
</evidence>
<reference evidence="2 3" key="1">
    <citation type="submission" date="2008-07" db="EMBL/GenBank/DDBJ databases">
        <authorList>
            <person name="El-Sayed N."/>
            <person name="Caler E."/>
            <person name="Inman J."/>
            <person name="Amedeo P."/>
            <person name="Hass B."/>
            <person name="Wortman J."/>
        </authorList>
    </citation>
    <scope>NUCLEOTIDE SEQUENCE [LARGE SCALE GENOMIC DNA]</scope>
    <source>
        <strain evidence="3">ATCC 50983 / TXsc</strain>
    </source>
</reference>
<evidence type="ECO:0000256" key="1">
    <source>
        <dbReference type="SAM" id="MobiDB-lite"/>
    </source>
</evidence>
<feature type="compositionally biased region" description="Acidic residues" evidence="1">
    <location>
        <begin position="419"/>
        <end position="440"/>
    </location>
</feature>